<comment type="caution">
    <text evidence="2">The sequence shown here is derived from an EMBL/GenBank/DDBJ whole genome shotgun (WGS) entry which is preliminary data.</text>
</comment>
<evidence type="ECO:0000313" key="2">
    <source>
        <dbReference type="EMBL" id="EJK47590.1"/>
    </source>
</evidence>
<keyword evidence="3" id="KW-1185">Reference proteome</keyword>
<reference evidence="2 3" key="1">
    <citation type="journal article" date="2012" name="Genome Biol.">
        <title>Genome and low-iron response of an oceanic diatom adapted to chronic iron limitation.</title>
        <authorList>
            <person name="Lommer M."/>
            <person name="Specht M."/>
            <person name="Roy A.S."/>
            <person name="Kraemer L."/>
            <person name="Andreson R."/>
            <person name="Gutowska M.A."/>
            <person name="Wolf J."/>
            <person name="Bergner S.V."/>
            <person name="Schilhabel M.B."/>
            <person name="Klostermeier U.C."/>
            <person name="Beiko R.G."/>
            <person name="Rosenstiel P."/>
            <person name="Hippler M."/>
            <person name="Laroche J."/>
        </authorList>
    </citation>
    <scope>NUCLEOTIDE SEQUENCE [LARGE SCALE GENOMIC DNA]</scope>
    <source>
        <strain evidence="2 3">CCMP1005</strain>
    </source>
</reference>
<feature type="non-terminal residue" evidence="2">
    <location>
        <position position="1"/>
    </location>
</feature>
<dbReference type="AlphaFoldDB" id="K0R4P5"/>
<feature type="compositionally biased region" description="Polar residues" evidence="1">
    <location>
        <begin position="1"/>
        <end position="11"/>
    </location>
</feature>
<dbReference type="EMBL" id="AGNL01046807">
    <property type="protein sequence ID" value="EJK47590.1"/>
    <property type="molecule type" value="Genomic_DNA"/>
</dbReference>
<name>K0R4P5_THAOC</name>
<dbReference type="Proteomes" id="UP000266841">
    <property type="component" value="Unassembled WGS sequence"/>
</dbReference>
<feature type="region of interest" description="Disordered" evidence="1">
    <location>
        <begin position="1"/>
        <end position="23"/>
    </location>
</feature>
<evidence type="ECO:0000313" key="3">
    <source>
        <dbReference type="Proteomes" id="UP000266841"/>
    </source>
</evidence>
<accession>K0R4P5</accession>
<protein>
    <submittedName>
        <fullName evidence="2">Uncharacterized protein</fullName>
    </submittedName>
</protein>
<gene>
    <name evidence="2" type="ORF">THAOC_33678</name>
</gene>
<sequence>ASSSPYLSQVNWRKPRSETNKAPQILTPHANTREISGAFCASYLAMPRLSSGAESEVPRRSKFQVEPSMEAMAIDQLIGRKTVVRSFYSLFDSNHRL</sequence>
<evidence type="ECO:0000256" key="1">
    <source>
        <dbReference type="SAM" id="MobiDB-lite"/>
    </source>
</evidence>
<proteinExistence type="predicted"/>
<organism evidence="2 3">
    <name type="scientific">Thalassiosira oceanica</name>
    <name type="common">Marine diatom</name>
    <dbReference type="NCBI Taxonomy" id="159749"/>
    <lineage>
        <taxon>Eukaryota</taxon>
        <taxon>Sar</taxon>
        <taxon>Stramenopiles</taxon>
        <taxon>Ochrophyta</taxon>
        <taxon>Bacillariophyta</taxon>
        <taxon>Coscinodiscophyceae</taxon>
        <taxon>Thalassiosirophycidae</taxon>
        <taxon>Thalassiosirales</taxon>
        <taxon>Thalassiosiraceae</taxon>
        <taxon>Thalassiosira</taxon>
    </lineage>
</organism>